<feature type="region of interest" description="Disordered" evidence="1">
    <location>
        <begin position="1"/>
        <end position="50"/>
    </location>
</feature>
<proteinExistence type="predicted"/>
<feature type="compositionally biased region" description="Basic and acidic residues" evidence="1">
    <location>
        <begin position="8"/>
        <end position="21"/>
    </location>
</feature>
<protein>
    <submittedName>
        <fullName evidence="2">Uncharacterized protein</fullName>
    </submittedName>
</protein>
<gene>
    <name evidence="2" type="ORF">DMC30DRAFT_215530</name>
</gene>
<name>A0A5C5G4Y9_9BASI</name>
<evidence type="ECO:0000313" key="2">
    <source>
        <dbReference type="EMBL" id="TNY24085.1"/>
    </source>
</evidence>
<keyword evidence="3" id="KW-1185">Reference proteome</keyword>
<feature type="compositionally biased region" description="Polar residues" evidence="1">
    <location>
        <begin position="109"/>
        <end position="118"/>
    </location>
</feature>
<dbReference type="Proteomes" id="UP000311382">
    <property type="component" value="Unassembled WGS sequence"/>
</dbReference>
<feature type="compositionally biased region" description="Low complexity" evidence="1">
    <location>
        <begin position="217"/>
        <end position="237"/>
    </location>
</feature>
<reference evidence="2 3" key="1">
    <citation type="submission" date="2019-03" db="EMBL/GenBank/DDBJ databases">
        <title>Rhodosporidium diobovatum UCD-FST 08-225 genome sequencing, assembly, and annotation.</title>
        <authorList>
            <person name="Fakankun I.U."/>
            <person name="Fristensky B."/>
            <person name="Levin D.B."/>
        </authorList>
    </citation>
    <scope>NUCLEOTIDE SEQUENCE [LARGE SCALE GENOMIC DNA]</scope>
    <source>
        <strain evidence="2 3">UCD-FST 08-225</strain>
    </source>
</reference>
<feature type="compositionally biased region" description="Basic residues" evidence="1">
    <location>
        <begin position="207"/>
        <end position="216"/>
    </location>
</feature>
<accession>A0A5C5G4Y9</accession>
<sequence>MCWQGSRAARDALEQTEHESPAVDGARSARPAGPPSEATEALAGITAPPSPGLQVTWTAVDPCASVKRHLGGMRAQGGGRVDRALAHAAKPNFGWSEAGRAPSGPGTPRSGSDQRASCGSRLSVSRVAGCSTPAPQLTAGFFACGGWADGCKAAAGREPPRAVQETRGSGRPATRSSPPYDLVGECRLSACAPAQRGPPSSPWPPRVSRRRPRRVSRAAGAPTAGATRAARRAMPTPSARPPFCPSLARSRAGPGPESVGWGRSRRLESAPAGPRCESGRASSGRQRVDAVLAAKPPSRPKGDEEERRGAAGGTVSRSLPLLARSRRNGHIQTRCYFEHVHVVNLTNSSTARLRPRLSTRANSPAACDRGGGDKVVKRLVDVCTASHCLFAHAAHAQGLP</sequence>
<dbReference type="AlphaFoldDB" id="A0A5C5G4Y9"/>
<dbReference type="EMBL" id="SOZI01000005">
    <property type="protein sequence ID" value="TNY24085.1"/>
    <property type="molecule type" value="Genomic_DNA"/>
</dbReference>
<evidence type="ECO:0000313" key="3">
    <source>
        <dbReference type="Proteomes" id="UP000311382"/>
    </source>
</evidence>
<organism evidence="2 3">
    <name type="scientific">Rhodotorula diobovata</name>
    <dbReference type="NCBI Taxonomy" id="5288"/>
    <lineage>
        <taxon>Eukaryota</taxon>
        <taxon>Fungi</taxon>
        <taxon>Dikarya</taxon>
        <taxon>Basidiomycota</taxon>
        <taxon>Pucciniomycotina</taxon>
        <taxon>Microbotryomycetes</taxon>
        <taxon>Sporidiobolales</taxon>
        <taxon>Sporidiobolaceae</taxon>
        <taxon>Rhodotorula</taxon>
    </lineage>
</organism>
<evidence type="ECO:0000256" key="1">
    <source>
        <dbReference type="SAM" id="MobiDB-lite"/>
    </source>
</evidence>
<feature type="compositionally biased region" description="Basic and acidic residues" evidence="1">
    <location>
        <begin position="300"/>
        <end position="309"/>
    </location>
</feature>
<comment type="caution">
    <text evidence="2">The sequence shown here is derived from an EMBL/GenBank/DDBJ whole genome shotgun (WGS) entry which is preliminary data.</text>
</comment>
<feature type="region of interest" description="Disordered" evidence="1">
    <location>
        <begin position="92"/>
        <end position="118"/>
    </location>
</feature>
<feature type="region of interest" description="Disordered" evidence="1">
    <location>
        <begin position="153"/>
        <end position="318"/>
    </location>
</feature>